<keyword evidence="4" id="KW-0479">Metal-binding</keyword>
<dbReference type="InterPro" id="IPR012675">
    <property type="entry name" value="Beta-grasp_dom_sf"/>
</dbReference>
<dbReference type="PROSITE" id="PS51085">
    <property type="entry name" value="2FE2S_FER_2"/>
    <property type="match status" value="1"/>
</dbReference>
<evidence type="ECO:0000259" key="8">
    <source>
        <dbReference type="PROSITE" id="PS51085"/>
    </source>
</evidence>
<dbReference type="InterPro" id="IPR017938">
    <property type="entry name" value="Riboflavin_synthase-like_b-brl"/>
</dbReference>
<dbReference type="Pfam" id="PF00111">
    <property type="entry name" value="Fer2"/>
    <property type="match status" value="1"/>
</dbReference>
<organism evidence="9 10">
    <name type="scientific">Bailinhaonella thermotolerans</name>
    <dbReference type="NCBI Taxonomy" id="1070861"/>
    <lineage>
        <taxon>Bacteria</taxon>
        <taxon>Bacillati</taxon>
        <taxon>Actinomycetota</taxon>
        <taxon>Actinomycetes</taxon>
        <taxon>Streptosporangiales</taxon>
        <taxon>Streptosporangiaceae</taxon>
        <taxon>Bailinhaonella</taxon>
    </lineage>
</organism>
<dbReference type="Gene3D" id="3.40.50.80">
    <property type="entry name" value="Nucleotide-binding domain of ferredoxin-NADP reductase (FNR) module"/>
    <property type="match status" value="1"/>
</dbReference>
<dbReference type="OrthoDB" id="502624at2"/>
<dbReference type="InterPro" id="IPR050415">
    <property type="entry name" value="MRET"/>
</dbReference>
<reference evidence="9 10" key="1">
    <citation type="submission" date="2018-09" db="EMBL/GenBank/DDBJ databases">
        <title>YIM 75507 draft genome.</title>
        <authorList>
            <person name="Tang S."/>
            <person name="Feng Y."/>
        </authorList>
    </citation>
    <scope>NUCLEOTIDE SEQUENCE [LARGE SCALE GENOMIC DNA]</scope>
    <source>
        <strain evidence="9 10">YIM 75507</strain>
    </source>
</reference>
<dbReference type="PRINTS" id="PR00409">
    <property type="entry name" value="PHDIOXRDTASE"/>
</dbReference>
<dbReference type="InterPro" id="IPR006058">
    <property type="entry name" value="2Fe2S_fd_BS"/>
</dbReference>
<evidence type="ECO:0000313" key="9">
    <source>
        <dbReference type="EMBL" id="RJL24563.1"/>
    </source>
</evidence>
<accession>A0A3A4AFY6</accession>
<sequence>MSRDYSLCGDPADRRLLSVAVQRDRASRGGSAYVHDRLRVGEIIKVDGPDNDFPLEPAGAYVLVAGGIGVTPIKAMAEELHRRAAPWHLLYCGRSRASMAFLDVLEAFGPAHVTVHADDERGGPPDIAALLPALAPAPPAAPGGPPYGGAGGEPLVYCCGPEPLIQAVTASLADVSRLRVERFRAPESAGPAAGGEAFDVVCATSGVRVSVPPGRTILEIVREAGVPALSSCEEGVCGTCETRVIEGTPEHRDFLLTDEERAAGEVMMICCSRSRDPELVLDL</sequence>
<keyword evidence="10" id="KW-1185">Reference proteome</keyword>
<dbReference type="PANTHER" id="PTHR47354">
    <property type="entry name" value="NADH OXIDOREDUCTASE HCR"/>
    <property type="match status" value="1"/>
</dbReference>
<dbReference type="Proteomes" id="UP000265768">
    <property type="component" value="Unassembled WGS sequence"/>
</dbReference>
<dbReference type="InterPro" id="IPR036010">
    <property type="entry name" value="2Fe-2S_ferredoxin-like_sf"/>
</dbReference>
<evidence type="ECO:0000313" key="10">
    <source>
        <dbReference type="Proteomes" id="UP000265768"/>
    </source>
</evidence>
<dbReference type="CDD" id="cd06185">
    <property type="entry name" value="PDR_like"/>
    <property type="match status" value="1"/>
</dbReference>
<dbReference type="SUPFAM" id="SSF63380">
    <property type="entry name" value="Riboflavin synthase domain-like"/>
    <property type="match status" value="1"/>
</dbReference>
<evidence type="ECO:0000256" key="2">
    <source>
        <dbReference type="ARBA" id="ARBA00022630"/>
    </source>
</evidence>
<dbReference type="CDD" id="cd00207">
    <property type="entry name" value="fer2"/>
    <property type="match status" value="1"/>
</dbReference>
<proteinExistence type="predicted"/>
<dbReference type="EMBL" id="QZEY01000015">
    <property type="protein sequence ID" value="RJL24563.1"/>
    <property type="molecule type" value="Genomic_DNA"/>
</dbReference>
<comment type="caution">
    <text evidence="9">The sequence shown here is derived from an EMBL/GenBank/DDBJ whole genome shotgun (WGS) entry which is preliminary data.</text>
</comment>
<keyword evidence="3" id="KW-0001">2Fe-2S</keyword>
<evidence type="ECO:0000256" key="7">
    <source>
        <dbReference type="ARBA" id="ARBA00023014"/>
    </source>
</evidence>
<dbReference type="InterPro" id="IPR001041">
    <property type="entry name" value="2Fe-2S_ferredoxin-type"/>
</dbReference>
<dbReference type="SUPFAM" id="SSF52343">
    <property type="entry name" value="Ferredoxin reductase-like, C-terminal NADP-linked domain"/>
    <property type="match status" value="1"/>
</dbReference>
<dbReference type="PROSITE" id="PS00197">
    <property type="entry name" value="2FE2S_FER_1"/>
    <property type="match status" value="1"/>
</dbReference>
<evidence type="ECO:0000256" key="4">
    <source>
        <dbReference type="ARBA" id="ARBA00022723"/>
    </source>
</evidence>
<dbReference type="GO" id="GO:0046872">
    <property type="term" value="F:metal ion binding"/>
    <property type="evidence" value="ECO:0007669"/>
    <property type="project" value="UniProtKB-KW"/>
</dbReference>
<dbReference type="Gene3D" id="3.10.20.30">
    <property type="match status" value="1"/>
</dbReference>
<protein>
    <submittedName>
        <fullName evidence="9">Oxidoreductase</fullName>
    </submittedName>
</protein>
<evidence type="ECO:0000256" key="3">
    <source>
        <dbReference type="ARBA" id="ARBA00022714"/>
    </source>
</evidence>
<feature type="domain" description="2Fe-2S ferredoxin-type" evidence="8">
    <location>
        <begin position="198"/>
        <end position="283"/>
    </location>
</feature>
<dbReference type="AlphaFoldDB" id="A0A3A4AFY6"/>
<dbReference type="InterPro" id="IPR039261">
    <property type="entry name" value="FNR_nucleotide-bd"/>
</dbReference>
<evidence type="ECO:0000256" key="5">
    <source>
        <dbReference type="ARBA" id="ARBA00023002"/>
    </source>
</evidence>
<keyword evidence="6" id="KW-0408">Iron</keyword>
<evidence type="ECO:0000256" key="1">
    <source>
        <dbReference type="ARBA" id="ARBA00001974"/>
    </source>
</evidence>
<keyword evidence="7" id="KW-0411">Iron-sulfur</keyword>
<dbReference type="GO" id="GO:0016491">
    <property type="term" value="F:oxidoreductase activity"/>
    <property type="evidence" value="ECO:0007669"/>
    <property type="project" value="UniProtKB-KW"/>
</dbReference>
<evidence type="ECO:0000256" key="6">
    <source>
        <dbReference type="ARBA" id="ARBA00023004"/>
    </source>
</evidence>
<dbReference type="Gene3D" id="2.40.30.10">
    <property type="entry name" value="Translation factors"/>
    <property type="match status" value="1"/>
</dbReference>
<keyword evidence="2" id="KW-0285">Flavoprotein</keyword>
<dbReference type="GO" id="GO:0051537">
    <property type="term" value="F:2 iron, 2 sulfur cluster binding"/>
    <property type="evidence" value="ECO:0007669"/>
    <property type="project" value="UniProtKB-KW"/>
</dbReference>
<dbReference type="SUPFAM" id="SSF54292">
    <property type="entry name" value="2Fe-2S ferredoxin-like"/>
    <property type="match status" value="1"/>
</dbReference>
<dbReference type="PANTHER" id="PTHR47354:SF1">
    <property type="entry name" value="CARNITINE MONOOXYGENASE REDUCTASE SUBUNIT"/>
    <property type="match status" value="1"/>
</dbReference>
<name>A0A3A4AFY6_9ACTN</name>
<gene>
    <name evidence="9" type="ORF">D5H75_29220</name>
</gene>
<comment type="cofactor">
    <cofactor evidence="1">
        <name>FAD</name>
        <dbReference type="ChEBI" id="CHEBI:57692"/>
    </cofactor>
</comment>
<keyword evidence="5" id="KW-0560">Oxidoreductase</keyword>